<dbReference type="Proteomes" id="UP001596266">
    <property type="component" value="Unassembled WGS sequence"/>
</dbReference>
<evidence type="ECO:0000313" key="4">
    <source>
        <dbReference type="Proteomes" id="UP001596266"/>
    </source>
</evidence>
<evidence type="ECO:0000259" key="2">
    <source>
        <dbReference type="Pfam" id="PF02350"/>
    </source>
</evidence>
<dbReference type="RefSeq" id="WP_343886951.1">
    <property type="nucleotide sequence ID" value="NZ_BAAAKI010000025.1"/>
</dbReference>
<dbReference type="SUPFAM" id="SSF53756">
    <property type="entry name" value="UDP-Glycosyltransferase/glycogen phosphorylase"/>
    <property type="match status" value="1"/>
</dbReference>
<evidence type="ECO:0000256" key="1">
    <source>
        <dbReference type="RuleBase" id="RU003513"/>
    </source>
</evidence>
<accession>A0ABW1X5T6</accession>
<feature type="domain" description="UDP-N-acetylglucosamine 2-epimerase" evidence="2">
    <location>
        <begin position="35"/>
        <end position="360"/>
    </location>
</feature>
<protein>
    <submittedName>
        <fullName evidence="3">Non-hydrolyzing UDP-N-acetylglucosamine 2-epimerase</fullName>
        <ecNumber evidence="3">5.1.3.14</ecNumber>
    </submittedName>
</protein>
<dbReference type="GO" id="GO:0008761">
    <property type="term" value="F:UDP-N-acetylglucosamine 2-epimerase activity"/>
    <property type="evidence" value="ECO:0007669"/>
    <property type="project" value="UniProtKB-EC"/>
</dbReference>
<dbReference type="EC" id="5.1.3.14" evidence="3"/>
<sequence>MSTQTSSNDVVLVLGTRPEAIKLAGIARALGKRGRVVHTGQHYDANMWGRVLDDLAGVQVSEHIEIGGRSRGEQIGLAVQELTRYLTEHPARAVVVQGDTNSTLAGAIAANTLGIPVVHVEAGLRSHDRGMPEEINRILVDQVAELCCAPVQANADQLAHEGVASERIVLTGNTLADAMVSLAATDDELAEVMAKYGVERDMFVLSTIHRAGTVDDQAQLTALLDGLAAVAKRTTVLLPLHPHTRKNIDAWGIGDHLDDITIIEPLPPKEFMALEQTAGLIISDSGGVQEEACLFRRPLLVVRDSTERPELLDGWCRLLGDDDPVETLTQAWYVSAGWREQLAHRDFPYRTEAVSDEIVAEIDRRWPARERTA</sequence>
<dbReference type="Pfam" id="PF02350">
    <property type="entry name" value="Epimerase_2"/>
    <property type="match status" value="1"/>
</dbReference>
<organism evidence="3 4">
    <name type="scientific">Luteococcus sanguinis</name>
    <dbReference type="NCBI Taxonomy" id="174038"/>
    <lineage>
        <taxon>Bacteria</taxon>
        <taxon>Bacillati</taxon>
        <taxon>Actinomycetota</taxon>
        <taxon>Actinomycetes</taxon>
        <taxon>Propionibacteriales</taxon>
        <taxon>Propionibacteriaceae</taxon>
        <taxon>Luteococcus</taxon>
    </lineage>
</organism>
<reference evidence="4" key="1">
    <citation type="journal article" date="2019" name="Int. J. Syst. Evol. Microbiol.">
        <title>The Global Catalogue of Microorganisms (GCM) 10K type strain sequencing project: providing services to taxonomists for standard genome sequencing and annotation.</title>
        <authorList>
            <consortium name="The Broad Institute Genomics Platform"/>
            <consortium name="The Broad Institute Genome Sequencing Center for Infectious Disease"/>
            <person name="Wu L."/>
            <person name="Ma J."/>
        </authorList>
    </citation>
    <scope>NUCLEOTIDE SEQUENCE [LARGE SCALE GENOMIC DNA]</scope>
    <source>
        <strain evidence="4">CGMCC 1.15277</strain>
    </source>
</reference>
<dbReference type="InterPro" id="IPR003331">
    <property type="entry name" value="UDP_GlcNAc_Epimerase_2_dom"/>
</dbReference>
<comment type="caution">
    <text evidence="3">The sequence shown here is derived from an EMBL/GenBank/DDBJ whole genome shotgun (WGS) entry which is preliminary data.</text>
</comment>
<dbReference type="PANTHER" id="PTHR43174">
    <property type="entry name" value="UDP-N-ACETYLGLUCOSAMINE 2-EPIMERASE"/>
    <property type="match status" value="1"/>
</dbReference>
<proteinExistence type="inferred from homology"/>
<dbReference type="InterPro" id="IPR029767">
    <property type="entry name" value="WecB-like"/>
</dbReference>
<dbReference type="CDD" id="cd03786">
    <property type="entry name" value="GTB_UDP-GlcNAc_2-Epimerase"/>
    <property type="match status" value="1"/>
</dbReference>
<dbReference type="NCBIfam" id="TIGR00236">
    <property type="entry name" value="wecB"/>
    <property type="match status" value="1"/>
</dbReference>
<evidence type="ECO:0000313" key="3">
    <source>
        <dbReference type="EMBL" id="MFC6397839.1"/>
    </source>
</evidence>
<dbReference type="PANTHER" id="PTHR43174:SF1">
    <property type="entry name" value="UDP-N-ACETYLGLUCOSAMINE 2-EPIMERASE"/>
    <property type="match status" value="1"/>
</dbReference>
<gene>
    <name evidence="3" type="primary">wecB</name>
    <name evidence="3" type="ORF">ACFP57_12720</name>
</gene>
<comment type="similarity">
    <text evidence="1">Belongs to the UDP-N-acetylglucosamine 2-epimerase family.</text>
</comment>
<keyword evidence="1 3" id="KW-0413">Isomerase</keyword>
<keyword evidence="4" id="KW-1185">Reference proteome</keyword>
<dbReference type="EMBL" id="JBHSUA010000024">
    <property type="protein sequence ID" value="MFC6397839.1"/>
    <property type="molecule type" value="Genomic_DNA"/>
</dbReference>
<name>A0ABW1X5T6_9ACTN</name>
<dbReference type="Gene3D" id="3.40.50.2000">
    <property type="entry name" value="Glycogen Phosphorylase B"/>
    <property type="match status" value="2"/>
</dbReference>